<sequence>MEEEMINLSNIMPVELAIARELEYRKKMEVLNNRQMDLKPLVPPQVPVSESQTTVDRKRKVEACSAQCSQTLLRSTSGRSSPRFICVTCNAAFADLFNLTMHGETTSHKSKVSQSKKLAGNNVPNPFLCELCDILCSSSLVMGSHVNGLKHRAYLQEFDAKRARTLRNLGF</sequence>
<dbReference type="SUPFAM" id="SSF57667">
    <property type="entry name" value="beta-beta-alpha zinc fingers"/>
    <property type="match status" value="2"/>
</dbReference>
<dbReference type="InterPro" id="IPR003604">
    <property type="entry name" value="Matrin/U1-like-C_Znf_C2H2"/>
</dbReference>
<dbReference type="GO" id="GO:0008270">
    <property type="term" value="F:zinc ion binding"/>
    <property type="evidence" value="ECO:0007669"/>
    <property type="project" value="InterPro"/>
</dbReference>
<dbReference type="Proteomes" id="UP000245207">
    <property type="component" value="Unassembled WGS sequence"/>
</dbReference>
<evidence type="ECO:0000313" key="2">
    <source>
        <dbReference type="EMBL" id="PWA93973.1"/>
    </source>
</evidence>
<dbReference type="PROSITE" id="PS00028">
    <property type="entry name" value="ZINC_FINGER_C2H2_1"/>
    <property type="match status" value="1"/>
</dbReference>
<feature type="domain" description="C2H2-type" evidence="1">
    <location>
        <begin position="86"/>
        <end position="108"/>
    </location>
</feature>
<name>A0A2U1Q7N3_ARTAN</name>
<dbReference type="EMBL" id="PKPP01000343">
    <property type="protein sequence ID" value="PWA93973.1"/>
    <property type="molecule type" value="Genomic_DNA"/>
</dbReference>
<dbReference type="SMART" id="SM00451">
    <property type="entry name" value="ZnF_U1"/>
    <property type="match status" value="2"/>
</dbReference>
<evidence type="ECO:0000259" key="1">
    <source>
        <dbReference type="PROSITE" id="PS00028"/>
    </source>
</evidence>
<keyword evidence="3" id="KW-1185">Reference proteome</keyword>
<proteinExistence type="predicted"/>
<dbReference type="InterPro" id="IPR036236">
    <property type="entry name" value="Znf_C2H2_sf"/>
</dbReference>
<dbReference type="Pfam" id="PF12874">
    <property type="entry name" value="zf-met"/>
    <property type="match status" value="1"/>
</dbReference>
<comment type="caution">
    <text evidence="2">The sequence shown here is derived from an EMBL/GenBank/DDBJ whole genome shotgun (WGS) entry which is preliminary data.</text>
</comment>
<dbReference type="Gene3D" id="3.30.160.60">
    <property type="entry name" value="Classic Zinc Finger"/>
    <property type="match status" value="1"/>
</dbReference>
<evidence type="ECO:0000313" key="3">
    <source>
        <dbReference type="Proteomes" id="UP000245207"/>
    </source>
</evidence>
<dbReference type="GO" id="GO:0003676">
    <property type="term" value="F:nucleic acid binding"/>
    <property type="evidence" value="ECO:0007669"/>
    <property type="project" value="InterPro"/>
</dbReference>
<reference evidence="2 3" key="1">
    <citation type="journal article" date="2018" name="Mol. Plant">
        <title>The genome of Artemisia annua provides insight into the evolution of Asteraceae family and artemisinin biosynthesis.</title>
        <authorList>
            <person name="Shen Q."/>
            <person name="Zhang L."/>
            <person name="Liao Z."/>
            <person name="Wang S."/>
            <person name="Yan T."/>
            <person name="Shi P."/>
            <person name="Liu M."/>
            <person name="Fu X."/>
            <person name="Pan Q."/>
            <person name="Wang Y."/>
            <person name="Lv Z."/>
            <person name="Lu X."/>
            <person name="Zhang F."/>
            <person name="Jiang W."/>
            <person name="Ma Y."/>
            <person name="Chen M."/>
            <person name="Hao X."/>
            <person name="Li L."/>
            <person name="Tang Y."/>
            <person name="Lv G."/>
            <person name="Zhou Y."/>
            <person name="Sun X."/>
            <person name="Brodelius P.E."/>
            <person name="Rose J.K.C."/>
            <person name="Tang K."/>
        </authorList>
    </citation>
    <scope>NUCLEOTIDE SEQUENCE [LARGE SCALE GENOMIC DNA]</scope>
    <source>
        <strain evidence="3">cv. Huhao1</strain>
        <tissue evidence="2">Leaf</tissue>
    </source>
</reference>
<organism evidence="2 3">
    <name type="scientific">Artemisia annua</name>
    <name type="common">Sweet wormwood</name>
    <dbReference type="NCBI Taxonomy" id="35608"/>
    <lineage>
        <taxon>Eukaryota</taxon>
        <taxon>Viridiplantae</taxon>
        <taxon>Streptophyta</taxon>
        <taxon>Embryophyta</taxon>
        <taxon>Tracheophyta</taxon>
        <taxon>Spermatophyta</taxon>
        <taxon>Magnoliopsida</taxon>
        <taxon>eudicotyledons</taxon>
        <taxon>Gunneridae</taxon>
        <taxon>Pentapetalae</taxon>
        <taxon>asterids</taxon>
        <taxon>campanulids</taxon>
        <taxon>Asterales</taxon>
        <taxon>Asteraceae</taxon>
        <taxon>Asteroideae</taxon>
        <taxon>Anthemideae</taxon>
        <taxon>Artemisiinae</taxon>
        <taxon>Artemisia</taxon>
    </lineage>
</organism>
<dbReference type="InterPro" id="IPR013087">
    <property type="entry name" value="Znf_C2H2_type"/>
</dbReference>
<protein>
    <submittedName>
        <fullName evidence="2">Zinc finger, U1-type, Zinc finger, C2H2</fullName>
    </submittedName>
</protein>
<gene>
    <name evidence="2" type="ORF">CTI12_AA064400</name>
</gene>
<dbReference type="OrthoDB" id="434647at2759"/>
<dbReference type="AlphaFoldDB" id="A0A2U1Q7N3"/>
<accession>A0A2U1Q7N3</accession>